<dbReference type="RefSeq" id="WP_120743403.1">
    <property type="nucleotide sequence ID" value="NZ_CP032568.1"/>
</dbReference>
<reference evidence="2 3" key="1">
    <citation type="submission" date="2018-09" db="EMBL/GenBank/DDBJ databases">
        <title>Nocardia yunnanensis sp. nov., an actinomycete isolated from a soil sample.</title>
        <authorList>
            <person name="Zhang J."/>
        </authorList>
    </citation>
    <scope>NUCLEOTIDE SEQUENCE [LARGE SCALE GENOMIC DNA]</scope>
    <source>
        <strain evidence="2 3">CFHS0054</strain>
    </source>
</reference>
<evidence type="ECO:0000313" key="2">
    <source>
        <dbReference type="EMBL" id="AYF78320.1"/>
    </source>
</evidence>
<proteinExistence type="predicted"/>
<dbReference type="Proteomes" id="UP000267164">
    <property type="component" value="Chromosome"/>
</dbReference>
<evidence type="ECO:0000256" key="1">
    <source>
        <dbReference type="SAM" id="MobiDB-lite"/>
    </source>
</evidence>
<feature type="compositionally biased region" description="Pro residues" evidence="1">
    <location>
        <begin position="88"/>
        <end position="102"/>
    </location>
</feature>
<accession>A0A386ZM19</accession>
<dbReference type="EMBL" id="CP032568">
    <property type="protein sequence ID" value="AYF78320.1"/>
    <property type="molecule type" value="Genomic_DNA"/>
</dbReference>
<name>A0A386ZM19_9NOCA</name>
<protein>
    <submittedName>
        <fullName evidence="2">Uncharacterized protein</fullName>
    </submittedName>
</protein>
<dbReference type="AlphaFoldDB" id="A0A386ZM19"/>
<organism evidence="2 3">
    <name type="scientific">Nocardia yunnanensis</name>
    <dbReference type="NCBI Taxonomy" id="2382165"/>
    <lineage>
        <taxon>Bacteria</taxon>
        <taxon>Bacillati</taxon>
        <taxon>Actinomycetota</taxon>
        <taxon>Actinomycetes</taxon>
        <taxon>Mycobacteriales</taxon>
        <taxon>Nocardiaceae</taxon>
        <taxon>Nocardia</taxon>
    </lineage>
</organism>
<keyword evidence="3" id="KW-1185">Reference proteome</keyword>
<dbReference type="KEGG" id="nyu:D7D52_35880"/>
<feature type="region of interest" description="Disordered" evidence="1">
    <location>
        <begin position="83"/>
        <end position="145"/>
    </location>
</feature>
<gene>
    <name evidence="2" type="ORF">D7D52_35880</name>
</gene>
<evidence type="ECO:0000313" key="3">
    <source>
        <dbReference type="Proteomes" id="UP000267164"/>
    </source>
</evidence>
<sequence>MTDTALPGDDHRVIVVRRSVGERRVRYDVQIRPDDPNPEAVAEALRSLVDLAVVRTTRTKLGREVFMLAAPLHRNLAVLHQVCDQLPEGPPPAAAAPDPEPAPVDEDGADQRPRLPMLPKLPLPPGGRKKGEPPEAPPRRSSPWT</sequence>